<dbReference type="KEGG" id="dci:108254585"/>
<dbReference type="RefSeq" id="XP_017305186.1">
    <property type="nucleotide sequence ID" value="XM_017449697.2"/>
</dbReference>
<protein>
    <submittedName>
        <fullName evidence="2">Astakine-like</fullName>
    </submittedName>
</protein>
<sequence length="106" mass="11969">MYVPPYVITHLPIFHLSSTHLVLGQQRFALPRCLALTGEGAPCRPGNAPFNTTLYYLSRDSVDFINVWHDLCPCSFGLVCSRDSGVCELPSFHVNNLLDEDQWEED</sequence>
<dbReference type="GeneID" id="108254585"/>
<evidence type="ECO:0000313" key="2">
    <source>
        <dbReference type="RefSeq" id="XP_017305186.1"/>
    </source>
</evidence>
<organism evidence="1 2">
    <name type="scientific">Diaphorina citri</name>
    <name type="common">Asian citrus psyllid</name>
    <dbReference type="NCBI Taxonomy" id="121845"/>
    <lineage>
        <taxon>Eukaryota</taxon>
        <taxon>Metazoa</taxon>
        <taxon>Ecdysozoa</taxon>
        <taxon>Arthropoda</taxon>
        <taxon>Hexapoda</taxon>
        <taxon>Insecta</taxon>
        <taxon>Pterygota</taxon>
        <taxon>Neoptera</taxon>
        <taxon>Paraneoptera</taxon>
        <taxon>Hemiptera</taxon>
        <taxon>Sternorrhyncha</taxon>
        <taxon>Psylloidea</taxon>
        <taxon>Psyllidae</taxon>
        <taxon>Diaphorininae</taxon>
        <taxon>Diaphorina</taxon>
    </lineage>
</organism>
<name>A0A1S4ESN0_DIACI</name>
<accession>A0A1S4ESN0</accession>
<keyword evidence="1" id="KW-1185">Reference proteome</keyword>
<gene>
    <name evidence="2" type="primary">LOC108254585</name>
</gene>
<proteinExistence type="predicted"/>
<dbReference type="PaxDb" id="121845-A0A1S4ESN0"/>
<dbReference type="AlphaFoldDB" id="A0A1S4ESN0"/>
<dbReference type="Proteomes" id="UP000079169">
    <property type="component" value="Unplaced"/>
</dbReference>
<evidence type="ECO:0000313" key="1">
    <source>
        <dbReference type="Proteomes" id="UP000079169"/>
    </source>
</evidence>
<reference evidence="2" key="1">
    <citation type="submission" date="2025-08" db="UniProtKB">
        <authorList>
            <consortium name="RefSeq"/>
        </authorList>
    </citation>
    <scope>IDENTIFICATION</scope>
</reference>